<dbReference type="EMBL" id="KF977490">
    <property type="protein sequence ID" value="AHJ10706.1"/>
    <property type="molecule type" value="Genomic_DNA"/>
</dbReference>
<dbReference type="Proteomes" id="UP000019367">
    <property type="component" value="Segment"/>
</dbReference>
<reference evidence="1 2" key="1">
    <citation type="journal article" date="2015" name="Microbiology">
        <title>Genomic and phenotypic characterization of Rhizobium gallicum phage vB_RglS_P106B.</title>
        <authorList>
            <person name="Halmillawewa A.P."/>
            <person name="Restrepo-Cordoba M."/>
            <person name="Yost C.K."/>
            <person name="Hynes M.F."/>
        </authorList>
    </citation>
    <scope>NUCLEOTIDE SEQUENCE [LARGE SCALE GENOMIC DNA]</scope>
</reference>
<sequence>MKYVVYGAVLAAIGYYGISEYQKQQDMRSYITATNERIACRAILKRNWGASPRECLEKGYVTIDEIKKLNGIQ</sequence>
<evidence type="ECO:0000313" key="1">
    <source>
        <dbReference type="EMBL" id="AHJ10706.1"/>
    </source>
</evidence>
<keyword evidence="2" id="KW-1185">Reference proteome</keyword>
<evidence type="ECO:0000313" key="2">
    <source>
        <dbReference type="Proteomes" id="UP000019367"/>
    </source>
</evidence>
<protein>
    <submittedName>
        <fullName evidence="1">Uncharacterized protein</fullName>
    </submittedName>
</protein>
<dbReference type="KEGG" id="vg:18502969"/>
<dbReference type="GeneID" id="18502969"/>
<organism evidence="1 2">
    <name type="scientific">Rhizobium phage vB_RglS_P106B</name>
    <dbReference type="NCBI Taxonomy" id="1458697"/>
    <lineage>
        <taxon>Viruses</taxon>
        <taxon>Duplodnaviria</taxon>
        <taxon>Heunggongvirae</taxon>
        <taxon>Uroviricota</taxon>
        <taxon>Caudoviricetes</taxon>
        <taxon>Rigallicvirus</taxon>
        <taxon>Rigallicvirus P106B</taxon>
    </lineage>
</organism>
<proteinExistence type="predicted"/>
<accession>W6EKF1</accession>
<name>W6EKF1_9CAUD</name>
<dbReference type="RefSeq" id="YP_009005949.1">
    <property type="nucleotide sequence ID" value="NC_023566.1"/>
</dbReference>
<gene>
    <name evidence="1" type="ORF">P106B_23</name>
</gene>